<dbReference type="EMBL" id="BARS01042849">
    <property type="protein sequence ID" value="GAG33276.1"/>
    <property type="molecule type" value="Genomic_DNA"/>
</dbReference>
<dbReference type="Gene3D" id="3.90.180.10">
    <property type="entry name" value="Medium-chain alcohol dehydrogenases, catalytic domain"/>
    <property type="match status" value="1"/>
</dbReference>
<gene>
    <name evidence="3" type="ORF">S01H1_64958</name>
</gene>
<dbReference type="InterPro" id="IPR013149">
    <property type="entry name" value="ADH-like_C"/>
</dbReference>
<dbReference type="PANTHER" id="PTHR43401:SF2">
    <property type="entry name" value="L-THREONINE 3-DEHYDROGENASE"/>
    <property type="match status" value="1"/>
</dbReference>
<keyword evidence="1" id="KW-0560">Oxidoreductase</keyword>
<name>X0Y8S1_9ZZZZ</name>
<comment type="caution">
    <text evidence="3">The sequence shown here is derived from an EMBL/GenBank/DDBJ whole genome shotgun (WGS) entry which is preliminary data.</text>
</comment>
<dbReference type="Pfam" id="PF00107">
    <property type="entry name" value="ADH_zinc_N"/>
    <property type="match status" value="1"/>
</dbReference>
<evidence type="ECO:0000259" key="2">
    <source>
        <dbReference type="Pfam" id="PF00107"/>
    </source>
</evidence>
<dbReference type="Gene3D" id="3.40.50.720">
    <property type="entry name" value="NAD(P)-binding Rossmann-like Domain"/>
    <property type="match status" value="1"/>
</dbReference>
<dbReference type="InterPro" id="IPR036291">
    <property type="entry name" value="NAD(P)-bd_dom_sf"/>
</dbReference>
<protein>
    <recommendedName>
        <fullName evidence="2">Alcohol dehydrogenase-like C-terminal domain-containing protein</fullName>
    </recommendedName>
</protein>
<dbReference type="GO" id="GO:0016491">
    <property type="term" value="F:oxidoreductase activity"/>
    <property type="evidence" value="ECO:0007669"/>
    <property type="project" value="UniProtKB-KW"/>
</dbReference>
<proteinExistence type="predicted"/>
<evidence type="ECO:0000256" key="1">
    <source>
        <dbReference type="ARBA" id="ARBA00023002"/>
    </source>
</evidence>
<reference evidence="3" key="1">
    <citation type="journal article" date="2014" name="Front. Microbiol.">
        <title>High frequency of phylogenetically diverse reductive dehalogenase-homologous genes in deep subseafloor sedimentary metagenomes.</title>
        <authorList>
            <person name="Kawai M."/>
            <person name="Futagami T."/>
            <person name="Toyoda A."/>
            <person name="Takaki Y."/>
            <person name="Nishi S."/>
            <person name="Hori S."/>
            <person name="Arai W."/>
            <person name="Tsubouchi T."/>
            <person name="Morono Y."/>
            <person name="Uchiyama I."/>
            <person name="Ito T."/>
            <person name="Fujiyama A."/>
            <person name="Inagaki F."/>
            <person name="Takami H."/>
        </authorList>
    </citation>
    <scope>NUCLEOTIDE SEQUENCE</scope>
    <source>
        <strain evidence="3">Expedition CK06-06</strain>
    </source>
</reference>
<feature type="domain" description="Alcohol dehydrogenase-like C-terminal" evidence="2">
    <location>
        <begin position="59"/>
        <end position="192"/>
    </location>
</feature>
<organism evidence="3">
    <name type="scientific">marine sediment metagenome</name>
    <dbReference type="NCBI Taxonomy" id="412755"/>
    <lineage>
        <taxon>unclassified sequences</taxon>
        <taxon>metagenomes</taxon>
        <taxon>ecological metagenomes</taxon>
    </lineage>
</organism>
<evidence type="ECO:0000313" key="3">
    <source>
        <dbReference type="EMBL" id="GAG33276.1"/>
    </source>
</evidence>
<dbReference type="SUPFAM" id="SSF51735">
    <property type="entry name" value="NAD(P)-binding Rossmann-fold domains"/>
    <property type="match status" value="1"/>
</dbReference>
<dbReference type="AlphaFoldDB" id="X0Y8S1"/>
<sequence>VDGCFSEYVKVAPENLLKLPPTVDYESASLLEPSSVALHTVKRPGIRPGDVVVVLGCGPIGLLIAQWAKILGARRVFAVDIAPVKLGIARKTGITDCINAKEEDPVGVVMRETQGRGADLVFEAAGTETTLEQSIRMTGKLGKVALVGLVEQDVTLPQKTITDVLRHELTIYGVYDADTKPVPFNSWEASLHFIETGRLDVKSLITHRFKIDEIKSVFEKVSRRREDFNKVLLVF</sequence>
<feature type="non-terminal residue" evidence="3">
    <location>
        <position position="1"/>
    </location>
</feature>
<dbReference type="PANTHER" id="PTHR43401">
    <property type="entry name" value="L-THREONINE 3-DEHYDROGENASE"/>
    <property type="match status" value="1"/>
</dbReference>
<dbReference type="InterPro" id="IPR050129">
    <property type="entry name" value="Zn_alcohol_dh"/>
</dbReference>
<accession>X0Y8S1</accession>